<accession>A0A1R3GN63</accession>
<protein>
    <submittedName>
        <fullName evidence="1">Uncharacterized protein</fullName>
    </submittedName>
</protein>
<dbReference type="AlphaFoldDB" id="A0A1R3GN63"/>
<dbReference type="Proteomes" id="UP000188268">
    <property type="component" value="Unassembled WGS sequence"/>
</dbReference>
<evidence type="ECO:0000313" key="2">
    <source>
        <dbReference type="Proteomes" id="UP000188268"/>
    </source>
</evidence>
<sequence length="39" mass="4136">MVEESISGGGAEEIKVAAALGFCGERGERLQLNNIHFVC</sequence>
<dbReference type="Gramene" id="OMO59496">
    <property type="protein sequence ID" value="OMO59496"/>
    <property type="gene ID" value="CCACVL1_24787"/>
</dbReference>
<dbReference type="EMBL" id="AWWV01013916">
    <property type="protein sequence ID" value="OMO59496.1"/>
    <property type="molecule type" value="Genomic_DNA"/>
</dbReference>
<evidence type="ECO:0000313" key="1">
    <source>
        <dbReference type="EMBL" id="OMO59496.1"/>
    </source>
</evidence>
<proteinExistence type="predicted"/>
<keyword evidence="2" id="KW-1185">Reference proteome</keyword>
<organism evidence="1 2">
    <name type="scientific">Corchorus capsularis</name>
    <name type="common">Jute</name>
    <dbReference type="NCBI Taxonomy" id="210143"/>
    <lineage>
        <taxon>Eukaryota</taxon>
        <taxon>Viridiplantae</taxon>
        <taxon>Streptophyta</taxon>
        <taxon>Embryophyta</taxon>
        <taxon>Tracheophyta</taxon>
        <taxon>Spermatophyta</taxon>
        <taxon>Magnoliopsida</taxon>
        <taxon>eudicotyledons</taxon>
        <taxon>Gunneridae</taxon>
        <taxon>Pentapetalae</taxon>
        <taxon>rosids</taxon>
        <taxon>malvids</taxon>
        <taxon>Malvales</taxon>
        <taxon>Malvaceae</taxon>
        <taxon>Grewioideae</taxon>
        <taxon>Apeibeae</taxon>
        <taxon>Corchorus</taxon>
    </lineage>
</organism>
<comment type="caution">
    <text evidence="1">The sequence shown here is derived from an EMBL/GenBank/DDBJ whole genome shotgun (WGS) entry which is preliminary data.</text>
</comment>
<gene>
    <name evidence="1" type="ORF">CCACVL1_24787</name>
</gene>
<reference evidence="1 2" key="1">
    <citation type="submission" date="2013-09" db="EMBL/GenBank/DDBJ databases">
        <title>Corchorus capsularis genome sequencing.</title>
        <authorList>
            <person name="Alam M."/>
            <person name="Haque M.S."/>
            <person name="Islam M.S."/>
            <person name="Emdad E.M."/>
            <person name="Islam M.M."/>
            <person name="Ahmed B."/>
            <person name="Halim A."/>
            <person name="Hossen Q.M.M."/>
            <person name="Hossain M.Z."/>
            <person name="Ahmed R."/>
            <person name="Khan M.M."/>
            <person name="Islam R."/>
            <person name="Rashid M.M."/>
            <person name="Khan S.A."/>
            <person name="Rahman M.S."/>
            <person name="Alam M."/>
        </authorList>
    </citation>
    <scope>NUCLEOTIDE SEQUENCE [LARGE SCALE GENOMIC DNA]</scope>
    <source>
        <strain evidence="2">cv. CVL-1</strain>
        <tissue evidence="1">Whole seedling</tissue>
    </source>
</reference>
<name>A0A1R3GN63_COCAP</name>